<dbReference type="Proteomes" id="UP000324996">
    <property type="component" value="Unassembled WGS sequence"/>
</dbReference>
<evidence type="ECO:0000313" key="2">
    <source>
        <dbReference type="EMBL" id="GER04548.1"/>
    </source>
</evidence>
<sequence length="149" mass="15573">MAETMAEFREKYDGAQSLLDKSVGVLVFPSIKKAGIGIGGEYGEGALLVNGSAVGYYSTAAASIGLQLGGQVRSQVLLFMEEGALNNFRNSDKWEVGVDGSVAIATIGAGGSIDTTNLDAPIIAFIFGNKGLMYNLSLEGSKISEIERN</sequence>
<proteinExistence type="predicted"/>
<name>A0A5A7N8X6_9PROT</name>
<feature type="domain" description="Ysc84 actin-binding" evidence="1">
    <location>
        <begin position="61"/>
        <end position="145"/>
    </location>
</feature>
<dbReference type="InterPro" id="IPR007461">
    <property type="entry name" value="Ysc84_actin-binding"/>
</dbReference>
<comment type="caution">
    <text evidence="2">The sequence shown here is derived from an EMBL/GenBank/DDBJ whole genome shotgun (WGS) entry which is preliminary data.</text>
</comment>
<evidence type="ECO:0000313" key="3">
    <source>
        <dbReference type="Proteomes" id="UP000324996"/>
    </source>
</evidence>
<keyword evidence="3" id="KW-1185">Reference proteome</keyword>
<protein>
    <recommendedName>
        <fullName evidence="1">Ysc84 actin-binding domain-containing protein</fullName>
    </recommendedName>
</protein>
<organism evidence="2 3">
    <name type="scientific">Iodidimonas nitroreducens</name>
    <dbReference type="NCBI Taxonomy" id="1236968"/>
    <lineage>
        <taxon>Bacteria</taxon>
        <taxon>Pseudomonadati</taxon>
        <taxon>Pseudomonadota</taxon>
        <taxon>Alphaproteobacteria</taxon>
        <taxon>Iodidimonadales</taxon>
        <taxon>Iodidimonadaceae</taxon>
        <taxon>Iodidimonas</taxon>
    </lineage>
</organism>
<accession>A0A5A7N8X6</accession>
<dbReference type="AlphaFoldDB" id="A0A5A7N8X6"/>
<reference evidence="2 3" key="1">
    <citation type="submission" date="2019-09" db="EMBL/GenBank/DDBJ databases">
        <title>NBRP : Genome information of microbial organism related human and environment.</title>
        <authorList>
            <person name="Hattori M."/>
            <person name="Oshima K."/>
            <person name="Inaba H."/>
            <person name="Suda W."/>
            <person name="Sakamoto M."/>
            <person name="Iino T."/>
            <person name="Kitahara M."/>
            <person name="Oshida Y."/>
            <person name="Iida T."/>
            <person name="Kudo T."/>
            <person name="Itoh T."/>
            <person name="Ohkuma M."/>
        </authorList>
    </citation>
    <scope>NUCLEOTIDE SEQUENCE [LARGE SCALE GENOMIC DNA]</scope>
    <source>
        <strain evidence="2 3">Q-1</strain>
    </source>
</reference>
<gene>
    <name evidence="2" type="ORF">JCM17846_22300</name>
</gene>
<dbReference type="EMBL" id="BKCN01000011">
    <property type="protein sequence ID" value="GER04548.1"/>
    <property type="molecule type" value="Genomic_DNA"/>
</dbReference>
<evidence type="ECO:0000259" key="1">
    <source>
        <dbReference type="Pfam" id="PF04366"/>
    </source>
</evidence>
<dbReference type="Pfam" id="PF04366">
    <property type="entry name" value="Ysc84"/>
    <property type="match status" value="1"/>
</dbReference>